<sequence>MLDLDGVVRGLMRDVGTALRPMGWRGSGGLWRLVTAEGVAVVQKQGSQGSSWDARLFYLNTSVVPRAWWEWNHGADRPIEKARDVHGIRLLEGRARSADDAHRWRVTDGTDVDRLRTDLLAAVTHAAGRAAELLEPGRYVDELSALPDKQVGDWHALVVLLADRGTTPELRAACVGLRRACAGRPRAAGFIDDLIERALNRPSP</sequence>
<gene>
    <name evidence="1" type="ORF">J4557_10735</name>
</gene>
<accession>A0ABS3QVJ1</accession>
<dbReference type="InterPro" id="IPR025412">
    <property type="entry name" value="DUF4304"/>
</dbReference>
<evidence type="ECO:0000313" key="2">
    <source>
        <dbReference type="Proteomes" id="UP000666915"/>
    </source>
</evidence>
<comment type="caution">
    <text evidence="1">The sequence shown here is derived from an EMBL/GenBank/DDBJ whole genome shotgun (WGS) entry which is preliminary data.</text>
</comment>
<name>A0ABS3QVJ1_9ACTN</name>
<dbReference type="RefSeq" id="WP_208266333.1">
    <property type="nucleotide sequence ID" value="NZ_BAAAGM010000018.1"/>
</dbReference>
<reference evidence="1 2" key="1">
    <citation type="submission" date="2021-03" db="EMBL/GenBank/DDBJ databases">
        <authorList>
            <person name="Kanchanasin P."/>
            <person name="Saeng-In P."/>
            <person name="Phongsopitanun W."/>
            <person name="Yuki M."/>
            <person name="Kudo T."/>
            <person name="Ohkuma M."/>
            <person name="Tanasupawat S."/>
        </authorList>
    </citation>
    <scope>NUCLEOTIDE SEQUENCE [LARGE SCALE GENOMIC DNA]</scope>
    <source>
        <strain evidence="1 2">L46</strain>
    </source>
</reference>
<proteinExistence type="predicted"/>
<keyword evidence="2" id="KW-1185">Reference proteome</keyword>
<evidence type="ECO:0000313" key="1">
    <source>
        <dbReference type="EMBL" id="MBO2437995.1"/>
    </source>
</evidence>
<organism evidence="1 2">
    <name type="scientific">Actinomadura nitritigenes</name>
    <dbReference type="NCBI Taxonomy" id="134602"/>
    <lineage>
        <taxon>Bacteria</taxon>
        <taxon>Bacillati</taxon>
        <taxon>Actinomycetota</taxon>
        <taxon>Actinomycetes</taxon>
        <taxon>Streptosporangiales</taxon>
        <taxon>Thermomonosporaceae</taxon>
        <taxon>Actinomadura</taxon>
    </lineage>
</organism>
<protein>
    <submittedName>
        <fullName evidence="1">DUF4304 domain-containing protein</fullName>
    </submittedName>
</protein>
<dbReference type="Proteomes" id="UP000666915">
    <property type="component" value="Unassembled WGS sequence"/>
</dbReference>
<dbReference type="Pfam" id="PF14137">
    <property type="entry name" value="DUF4304"/>
    <property type="match status" value="1"/>
</dbReference>
<dbReference type="EMBL" id="JAGEOK010000006">
    <property type="protein sequence ID" value="MBO2437995.1"/>
    <property type="molecule type" value="Genomic_DNA"/>
</dbReference>